<proteinExistence type="predicted"/>
<sequence length="121" mass="14246">MNLSQLRRYRLNFEKFPYYNDQNNGIALFDLIASFVGAYLLDISFNLSKRLPLCKTNKQLVYYLLVIPFGIIIHHIIAHLRSGKLFPEEITYLNKKIISLQPNIYHLLLIILILYIMNLCT</sequence>
<dbReference type="EMBL" id="MN740714">
    <property type="protein sequence ID" value="QHS80544.1"/>
    <property type="molecule type" value="Genomic_DNA"/>
</dbReference>
<keyword evidence="1" id="KW-0472">Membrane</keyword>
<evidence type="ECO:0000313" key="2">
    <source>
        <dbReference type="EMBL" id="QHS80544.1"/>
    </source>
</evidence>
<feature type="transmembrane region" description="Helical" evidence="1">
    <location>
        <begin position="60"/>
        <end position="77"/>
    </location>
</feature>
<dbReference type="AlphaFoldDB" id="A0A6C0AL58"/>
<keyword evidence="1" id="KW-0812">Transmembrane</keyword>
<accession>A0A6C0AL58</accession>
<evidence type="ECO:0000256" key="1">
    <source>
        <dbReference type="SAM" id="Phobius"/>
    </source>
</evidence>
<protein>
    <submittedName>
        <fullName evidence="2">Uncharacterized protein</fullName>
    </submittedName>
</protein>
<reference evidence="2" key="1">
    <citation type="journal article" date="2020" name="Nature">
        <title>Giant virus diversity and host interactions through global metagenomics.</title>
        <authorList>
            <person name="Schulz F."/>
            <person name="Roux S."/>
            <person name="Paez-Espino D."/>
            <person name="Jungbluth S."/>
            <person name="Walsh D.A."/>
            <person name="Denef V.J."/>
            <person name="McMahon K.D."/>
            <person name="Konstantinidis K.T."/>
            <person name="Eloe-Fadrosh E.A."/>
            <person name="Kyrpides N.C."/>
            <person name="Woyke T."/>
        </authorList>
    </citation>
    <scope>NUCLEOTIDE SEQUENCE</scope>
    <source>
        <strain evidence="2">GVMAG-S-1091796-13</strain>
    </source>
</reference>
<feature type="transmembrane region" description="Helical" evidence="1">
    <location>
        <begin position="97"/>
        <end position="117"/>
    </location>
</feature>
<feature type="transmembrane region" description="Helical" evidence="1">
    <location>
        <begin position="26"/>
        <end position="48"/>
    </location>
</feature>
<name>A0A6C0AL58_9ZZZZ</name>
<keyword evidence="1" id="KW-1133">Transmembrane helix</keyword>
<organism evidence="2">
    <name type="scientific">viral metagenome</name>
    <dbReference type="NCBI Taxonomy" id="1070528"/>
    <lineage>
        <taxon>unclassified sequences</taxon>
        <taxon>metagenomes</taxon>
        <taxon>organismal metagenomes</taxon>
    </lineage>
</organism>